<accession>A0A9W4TQA1</accession>
<comment type="cofactor">
    <cofactor evidence="1">
        <name>Mn(2+)</name>
        <dbReference type="ChEBI" id="CHEBI:29035"/>
    </cofactor>
</comment>
<protein>
    <submittedName>
        <fullName evidence="10 11">Acetylornithine deacetylase/Succinyl-diaminopimelate desuccinylase or related deacylase (ArgE)</fullName>
    </submittedName>
</protein>
<keyword evidence="6" id="KW-0464">Manganese</keyword>
<dbReference type="AlphaFoldDB" id="A0A9W4TQA1"/>
<dbReference type="Proteomes" id="UP001154255">
    <property type="component" value="Unassembled WGS sequence"/>
</dbReference>
<evidence type="ECO:0000313" key="11">
    <source>
        <dbReference type="EMBL" id="CAI3957380.1"/>
    </source>
</evidence>
<evidence type="ECO:0000256" key="3">
    <source>
        <dbReference type="ARBA" id="ARBA00011738"/>
    </source>
</evidence>
<evidence type="ECO:0000256" key="2">
    <source>
        <dbReference type="ARBA" id="ARBA00006153"/>
    </source>
</evidence>
<dbReference type="InterPro" id="IPR010158">
    <property type="entry name" value="Amidase_Cbmase"/>
</dbReference>
<dbReference type="InterPro" id="IPR002933">
    <property type="entry name" value="Peptidase_M20"/>
</dbReference>
<dbReference type="NCBIfam" id="TIGR01879">
    <property type="entry name" value="hydantase"/>
    <property type="match status" value="1"/>
</dbReference>
<comment type="cofactor">
    <cofactor evidence="7">
        <name>Zn(2+)</name>
        <dbReference type="ChEBI" id="CHEBI:29105"/>
    </cofactor>
    <text evidence="7">Binds 2 Zn(2+) ions per subunit.</text>
</comment>
<organism evidence="10 12">
    <name type="scientific">Commensalibacter communis</name>
    <dbReference type="NCBI Taxonomy" id="2972786"/>
    <lineage>
        <taxon>Bacteria</taxon>
        <taxon>Pseudomonadati</taxon>
        <taxon>Pseudomonadota</taxon>
        <taxon>Alphaproteobacteria</taxon>
        <taxon>Acetobacterales</taxon>
        <taxon>Acetobacteraceae</taxon>
    </lineage>
</organism>
<dbReference type="EMBL" id="CAMXCS010000008">
    <property type="protein sequence ID" value="CAI3957380.1"/>
    <property type="molecule type" value="Genomic_DNA"/>
</dbReference>
<sequence length="414" mass="45953">MFNAYGKRAADRCRALGKPPYSESSEYLFRAYLSNEYKQSQHAVAQWMNQAGMTTHIDPAGNLVGRYAGRTKNDPILIIGSHLDTVRNGGCFDGNLGIMLGIEVIDYFNRQQKRFPFAIDVIAFGDEEGSRFPMAMLTSKSVAGVLNTLPQGLKDKKGISIEQAFKDFGLDYRNIQKARYYSENVIGYLEAHIEQGPVLESEGLPLGIVTGIAAQYRFQILINGQAGHSGTTSMNLRKDAMAGAAEIIYLSEQYVKEAEQEGVVITTGQITVTPGAPNVIAEQVVFSVDLRAPTDEKRNEFAEQFEQIVEKICQKRCLDHEFLIQHDLSASLCDKNLMSLLEQAIQHLKLPVRYLTSGAGHDAMILSHLAPTAMLFIQSPNGISHSPKETVRYEDVTAALQTMIHFIELKEDNI</sequence>
<dbReference type="PIRSF" id="PIRSF001235">
    <property type="entry name" value="Amidase_carbamoylase"/>
    <property type="match status" value="1"/>
</dbReference>
<dbReference type="PANTHER" id="PTHR32494">
    <property type="entry name" value="ALLANTOATE DEIMINASE-RELATED"/>
    <property type="match status" value="1"/>
</dbReference>
<dbReference type="SUPFAM" id="SSF55031">
    <property type="entry name" value="Bacterial exopeptidase dimerisation domain"/>
    <property type="match status" value="1"/>
</dbReference>
<feature type="domain" description="Peptidase M20 dimerisation" evidence="9">
    <location>
        <begin position="218"/>
        <end position="314"/>
    </location>
</feature>
<dbReference type="Pfam" id="PF07687">
    <property type="entry name" value="M20_dimer"/>
    <property type="match status" value="1"/>
</dbReference>
<dbReference type="InterPro" id="IPR036264">
    <property type="entry name" value="Bact_exopeptidase_dim_dom"/>
</dbReference>
<proteinExistence type="inferred from homology"/>
<dbReference type="Gene3D" id="3.40.630.10">
    <property type="entry name" value="Zn peptidases"/>
    <property type="match status" value="1"/>
</dbReference>
<dbReference type="GO" id="GO:0016813">
    <property type="term" value="F:hydrolase activity, acting on carbon-nitrogen (but not peptide) bonds, in linear amidines"/>
    <property type="evidence" value="ECO:0007669"/>
    <property type="project" value="InterPro"/>
</dbReference>
<evidence type="ECO:0000259" key="9">
    <source>
        <dbReference type="Pfam" id="PF07687"/>
    </source>
</evidence>
<dbReference type="EMBL" id="CAMXCM010000008">
    <property type="protein sequence ID" value="CAI3955229.1"/>
    <property type="molecule type" value="Genomic_DNA"/>
</dbReference>
<keyword evidence="4 7" id="KW-0479">Metal-binding</keyword>
<feature type="binding site" evidence="7">
    <location>
        <position position="93"/>
    </location>
    <ligand>
        <name>Zn(2+)</name>
        <dbReference type="ChEBI" id="CHEBI:29105"/>
        <label>2</label>
    </ligand>
</feature>
<name>A0A9W4TQA1_9PROT</name>
<keyword evidence="7" id="KW-0862">Zinc</keyword>
<feature type="binding site" evidence="8">
    <location>
        <position position="217"/>
    </location>
    <ligand>
        <name>allantoate</name>
        <dbReference type="ChEBI" id="CHEBI:17536"/>
    </ligand>
</feature>
<comment type="subunit">
    <text evidence="3">Homodimer.</text>
</comment>
<evidence type="ECO:0000256" key="7">
    <source>
        <dbReference type="PIRSR" id="PIRSR001235-1"/>
    </source>
</evidence>
<comment type="similarity">
    <text evidence="2">Belongs to the peptidase M20 family.</text>
</comment>
<feature type="binding site" evidence="7">
    <location>
        <position position="93"/>
    </location>
    <ligand>
        <name>Zn(2+)</name>
        <dbReference type="ChEBI" id="CHEBI:29105"/>
        <label>1</label>
    </ligand>
</feature>
<feature type="binding site" evidence="7">
    <location>
        <position position="192"/>
    </location>
    <ligand>
        <name>Zn(2+)</name>
        <dbReference type="ChEBI" id="CHEBI:29105"/>
        <label>1</label>
    </ligand>
</feature>
<feature type="binding site" evidence="7">
    <location>
        <position position="128"/>
    </location>
    <ligand>
        <name>Zn(2+)</name>
        <dbReference type="ChEBI" id="CHEBI:29105"/>
        <label>2</label>
    </ligand>
</feature>
<feature type="binding site" evidence="8">
    <location>
        <position position="278"/>
    </location>
    <ligand>
        <name>allantoate</name>
        <dbReference type="ChEBI" id="CHEBI:17536"/>
    </ligand>
</feature>
<dbReference type="CDD" id="cd03884">
    <property type="entry name" value="M20_bAS"/>
    <property type="match status" value="1"/>
</dbReference>
<dbReference type="PANTHER" id="PTHR32494:SF19">
    <property type="entry name" value="ALLANTOATE DEIMINASE-RELATED"/>
    <property type="match status" value="1"/>
</dbReference>
<keyword evidence="13" id="KW-1185">Reference proteome</keyword>
<dbReference type="InterPro" id="IPR011650">
    <property type="entry name" value="Peptidase_M20_dimer"/>
</dbReference>
<dbReference type="NCBIfam" id="NF006775">
    <property type="entry name" value="PRK09290.2-5"/>
    <property type="match status" value="1"/>
</dbReference>
<gene>
    <name evidence="11" type="ORF">R53529_LOCUS2081</name>
    <name evidence="10" type="ORF">R53530_LOCUS2078</name>
</gene>
<dbReference type="GO" id="GO:0046872">
    <property type="term" value="F:metal ion binding"/>
    <property type="evidence" value="ECO:0007669"/>
    <property type="project" value="UniProtKB-KW"/>
</dbReference>
<dbReference type="Gene3D" id="3.30.70.360">
    <property type="match status" value="1"/>
</dbReference>
<comment type="caution">
    <text evidence="10">The sequence shown here is derived from an EMBL/GenBank/DDBJ whole genome shotgun (WGS) entry which is preliminary data.</text>
</comment>
<evidence type="ECO:0000256" key="5">
    <source>
        <dbReference type="ARBA" id="ARBA00022801"/>
    </source>
</evidence>
<keyword evidence="5" id="KW-0378">Hydrolase</keyword>
<dbReference type="SUPFAM" id="SSF53187">
    <property type="entry name" value="Zn-dependent exopeptidases"/>
    <property type="match status" value="1"/>
</dbReference>
<evidence type="ECO:0000256" key="4">
    <source>
        <dbReference type="ARBA" id="ARBA00022723"/>
    </source>
</evidence>
<dbReference type="Pfam" id="PF01546">
    <property type="entry name" value="Peptidase_M20"/>
    <property type="match status" value="1"/>
</dbReference>
<dbReference type="Proteomes" id="UP001154259">
    <property type="component" value="Unassembled WGS sequence"/>
</dbReference>
<reference evidence="10" key="1">
    <citation type="submission" date="2022-10" db="EMBL/GenBank/DDBJ databases">
        <authorList>
            <person name="Botero Cardona J."/>
        </authorList>
    </citation>
    <scope>NUCLEOTIDE SEQUENCE</scope>
    <source>
        <strain evidence="10">LMG 31819</strain>
        <strain evidence="11">R-53529</strain>
    </source>
</reference>
<evidence type="ECO:0000313" key="13">
    <source>
        <dbReference type="Proteomes" id="UP001154259"/>
    </source>
</evidence>
<dbReference type="RefSeq" id="WP_271790501.1">
    <property type="nucleotide sequence ID" value="NZ_CAMXCM010000008.1"/>
</dbReference>
<feature type="binding site" evidence="7">
    <location>
        <position position="82"/>
    </location>
    <ligand>
        <name>Zn(2+)</name>
        <dbReference type="ChEBI" id="CHEBI:29105"/>
        <label>1</label>
    </ligand>
</feature>
<evidence type="ECO:0000256" key="1">
    <source>
        <dbReference type="ARBA" id="ARBA00001936"/>
    </source>
</evidence>
<evidence type="ECO:0000256" key="8">
    <source>
        <dbReference type="PIRSR" id="PIRSR001235-2"/>
    </source>
</evidence>
<evidence type="ECO:0000256" key="6">
    <source>
        <dbReference type="ARBA" id="ARBA00023211"/>
    </source>
</evidence>
<feature type="binding site" evidence="7">
    <location>
        <position position="385"/>
    </location>
    <ligand>
        <name>Zn(2+)</name>
        <dbReference type="ChEBI" id="CHEBI:29105"/>
        <label>2</label>
    </ligand>
</feature>
<feature type="binding site" evidence="8">
    <location>
        <position position="291"/>
    </location>
    <ligand>
        <name>allantoate</name>
        <dbReference type="ChEBI" id="CHEBI:17536"/>
    </ligand>
</feature>
<evidence type="ECO:0000313" key="12">
    <source>
        <dbReference type="Proteomes" id="UP001154255"/>
    </source>
</evidence>
<evidence type="ECO:0000313" key="10">
    <source>
        <dbReference type="EMBL" id="CAI3955229.1"/>
    </source>
</evidence>